<dbReference type="Proteomes" id="UP000042958">
    <property type="component" value="Unassembled WGS sequence"/>
</dbReference>
<dbReference type="PROSITE" id="PS50893">
    <property type="entry name" value="ABC_TRANSPORTER_2"/>
    <property type="match status" value="1"/>
</dbReference>
<evidence type="ECO:0000256" key="4">
    <source>
        <dbReference type="ARBA" id="ARBA00022741"/>
    </source>
</evidence>
<dbReference type="SMART" id="SM00382">
    <property type="entry name" value="AAA"/>
    <property type="match status" value="1"/>
</dbReference>
<dbReference type="EMBL" id="CDHK01000015">
    <property type="protein sequence ID" value="CEJ62384.1"/>
    <property type="molecule type" value="Genomic_DNA"/>
</dbReference>
<organism evidence="10 11">
    <name type="scientific">Penicillium brasilianum</name>
    <dbReference type="NCBI Taxonomy" id="104259"/>
    <lineage>
        <taxon>Eukaryota</taxon>
        <taxon>Fungi</taxon>
        <taxon>Dikarya</taxon>
        <taxon>Ascomycota</taxon>
        <taxon>Pezizomycotina</taxon>
        <taxon>Eurotiomycetes</taxon>
        <taxon>Eurotiomycetidae</taxon>
        <taxon>Eurotiales</taxon>
        <taxon>Aspergillaceae</taxon>
        <taxon>Penicillium</taxon>
    </lineage>
</organism>
<dbReference type="InterPro" id="IPR027417">
    <property type="entry name" value="P-loop_NTPase"/>
</dbReference>
<dbReference type="GO" id="GO:0140359">
    <property type="term" value="F:ABC-type transporter activity"/>
    <property type="evidence" value="ECO:0007669"/>
    <property type="project" value="InterPro"/>
</dbReference>
<evidence type="ECO:0000313" key="11">
    <source>
        <dbReference type="Proteomes" id="UP000042958"/>
    </source>
</evidence>
<dbReference type="InterPro" id="IPR003439">
    <property type="entry name" value="ABC_transporter-like_ATP-bd"/>
</dbReference>
<dbReference type="PANTHER" id="PTHR48041:SF91">
    <property type="entry name" value="ABC TRANSPORTER G FAMILY MEMBER 28"/>
    <property type="match status" value="1"/>
</dbReference>
<keyword evidence="4" id="KW-0547">Nucleotide-binding</keyword>
<dbReference type="AlphaFoldDB" id="A0A0F7U0B1"/>
<dbReference type="InterPro" id="IPR003593">
    <property type="entry name" value="AAA+_ATPase"/>
</dbReference>
<evidence type="ECO:0000313" key="10">
    <source>
        <dbReference type="EMBL" id="CEJ62384.1"/>
    </source>
</evidence>
<evidence type="ECO:0000256" key="7">
    <source>
        <dbReference type="ARBA" id="ARBA00023136"/>
    </source>
</evidence>
<evidence type="ECO:0000256" key="6">
    <source>
        <dbReference type="ARBA" id="ARBA00022989"/>
    </source>
</evidence>
<proteinExistence type="predicted"/>
<dbReference type="STRING" id="104259.A0A0F7U0B1"/>
<dbReference type="Pfam" id="PF19055">
    <property type="entry name" value="ABC2_membrane_7"/>
    <property type="match status" value="1"/>
</dbReference>
<protein>
    <recommendedName>
        <fullName evidence="9">ABC transporter domain-containing protein</fullName>
    </recommendedName>
</protein>
<keyword evidence="7 8" id="KW-0472">Membrane</keyword>
<keyword evidence="6 8" id="KW-1133">Transmembrane helix</keyword>
<evidence type="ECO:0000256" key="2">
    <source>
        <dbReference type="ARBA" id="ARBA00022448"/>
    </source>
</evidence>
<name>A0A0F7U0B1_PENBI</name>
<sequence length="754" mass="81695">MEHASNGTCLSGGEAVPLGSGFSCPEGFYCPWDNEHRPVFCPPSPDCLLRRLQSSTNICLAPQGDFEPVICPPGYYCPPPGTQQLKCLRGYFCPLGTVTPFKCTALSICGEGSSHQTPLLALVLCVLLDILVCGICILFRSSSPSQKVLRYLCFNQSPPSLPVDEGEYSNGAVCLQRLDGLFPYNTTGLSLDLTFTGIKLRLGRPARDILSDVDGAIRSGTVFGIIGASGSGKSSLVNILSGRSRQTQGEIAINGRPSQLDDLRSMIGFVPQHDIVPTDLTVRENILYPGRVLLGGRMLAHEIEGYVDSLISSLGLQHIRHQQVGSLVKQGSRGISGGEYKRASIALALAGAPAALVLDEPTSGLDATAAHSLMKLLHFISRRGIIVICVIHQPRVEIFDLLDDLLVLNAGKQMYLGQAAEAQSVFEKLGHKFPLGSNPADVILDIFINKPEIGDGGLKGSLEVIQSLDIAVADDDVITLLQTLKERKASWLRQLSLAFQRSIIQQSRQTSGLVLEIGSSSIVGLLVGLSAFESRGHLFQGLYHDPFDLLSSAVDYRTVVEQALLCCIAISCAAGPAGVKVFGEGKAIFHRESQSGHSRSAYFLGNNLAVCFRILLSSLHFTAFYLLLAVPMISLRLQLALVFLHYYCIYGLGFIVSALVSREDGPLLCMLLSLITSALSGSAPRLSTVRDWHLGWFWYAWPAVPHPDRDRIPTAILYPLRPLGLEIPAPNFQSLLRILMQINLTPTSHEINLS</sequence>
<dbReference type="SUPFAM" id="SSF52540">
    <property type="entry name" value="P-loop containing nucleoside triphosphate hydrolases"/>
    <property type="match status" value="1"/>
</dbReference>
<keyword evidence="2" id="KW-0813">Transport</keyword>
<evidence type="ECO:0000256" key="3">
    <source>
        <dbReference type="ARBA" id="ARBA00022692"/>
    </source>
</evidence>
<dbReference type="Gene3D" id="3.40.50.300">
    <property type="entry name" value="P-loop containing nucleotide triphosphate hydrolases"/>
    <property type="match status" value="1"/>
</dbReference>
<feature type="transmembrane region" description="Helical" evidence="8">
    <location>
        <begin position="607"/>
        <end position="627"/>
    </location>
</feature>
<dbReference type="PANTHER" id="PTHR48041">
    <property type="entry name" value="ABC TRANSPORTER G FAMILY MEMBER 28"/>
    <property type="match status" value="1"/>
</dbReference>
<comment type="subcellular location">
    <subcellularLocation>
        <location evidence="1">Membrane</location>
        <topology evidence="1">Multi-pass membrane protein</topology>
    </subcellularLocation>
</comment>
<evidence type="ECO:0000256" key="1">
    <source>
        <dbReference type="ARBA" id="ARBA00004141"/>
    </source>
</evidence>
<dbReference type="OrthoDB" id="66620at2759"/>
<dbReference type="GO" id="GO:0016020">
    <property type="term" value="C:membrane"/>
    <property type="evidence" value="ECO:0007669"/>
    <property type="project" value="UniProtKB-SubCell"/>
</dbReference>
<dbReference type="GO" id="GO:0005524">
    <property type="term" value="F:ATP binding"/>
    <property type="evidence" value="ECO:0007669"/>
    <property type="project" value="UniProtKB-KW"/>
</dbReference>
<keyword evidence="11" id="KW-1185">Reference proteome</keyword>
<dbReference type="InterPro" id="IPR050352">
    <property type="entry name" value="ABCG_transporters"/>
</dbReference>
<keyword evidence="3 8" id="KW-0812">Transmembrane</keyword>
<keyword evidence="5" id="KW-0067">ATP-binding</keyword>
<feature type="domain" description="ABC transporter" evidence="9">
    <location>
        <begin position="193"/>
        <end position="435"/>
    </location>
</feature>
<evidence type="ECO:0000256" key="5">
    <source>
        <dbReference type="ARBA" id="ARBA00022840"/>
    </source>
</evidence>
<dbReference type="InterPro" id="IPR043926">
    <property type="entry name" value="ABCG_dom"/>
</dbReference>
<reference evidence="11" key="1">
    <citation type="journal article" date="2015" name="Genome Announc.">
        <title>Draft genome sequence of the fungus Penicillium brasilianum MG11.</title>
        <authorList>
            <person name="Horn F."/>
            <person name="Linde J."/>
            <person name="Mattern D.J."/>
            <person name="Walther G."/>
            <person name="Guthke R."/>
            <person name="Brakhage A.A."/>
            <person name="Valiante V."/>
        </authorList>
    </citation>
    <scope>NUCLEOTIDE SEQUENCE [LARGE SCALE GENOMIC DNA]</scope>
    <source>
        <strain evidence="11">MG11</strain>
    </source>
</reference>
<accession>A0A0F7U0B1</accession>
<feature type="transmembrane region" description="Helical" evidence="8">
    <location>
        <begin position="639"/>
        <end position="659"/>
    </location>
</feature>
<gene>
    <name evidence="10" type="ORF">PMG11_10885</name>
</gene>
<dbReference type="Pfam" id="PF00005">
    <property type="entry name" value="ABC_tran"/>
    <property type="match status" value="1"/>
</dbReference>
<dbReference type="GO" id="GO:0016887">
    <property type="term" value="F:ATP hydrolysis activity"/>
    <property type="evidence" value="ECO:0007669"/>
    <property type="project" value="InterPro"/>
</dbReference>
<evidence type="ECO:0000259" key="9">
    <source>
        <dbReference type="PROSITE" id="PS50893"/>
    </source>
</evidence>
<evidence type="ECO:0000256" key="8">
    <source>
        <dbReference type="SAM" id="Phobius"/>
    </source>
</evidence>